<evidence type="ECO:0000256" key="2">
    <source>
        <dbReference type="SAM" id="Phobius"/>
    </source>
</evidence>
<organism evidence="4 5">
    <name type="scientific">Oopsacas minuta</name>
    <dbReference type="NCBI Taxonomy" id="111878"/>
    <lineage>
        <taxon>Eukaryota</taxon>
        <taxon>Metazoa</taxon>
        <taxon>Porifera</taxon>
        <taxon>Hexactinellida</taxon>
        <taxon>Hexasterophora</taxon>
        <taxon>Lyssacinosida</taxon>
        <taxon>Leucopsacidae</taxon>
        <taxon>Oopsacas</taxon>
    </lineage>
</organism>
<gene>
    <name evidence="4" type="ORF">LOD99_7606</name>
</gene>
<keyword evidence="2" id="KW-1133">Transmembrane helix</keyword>
<evidence type="ECO:0000259" key="3">
    <source>
        <dbReference type="Pfam" id="PF00754"/>
    </source>
</evidence>
<dbReference type="InterPro" id="IPR008979">
    <property type="entry name" value="Galactose-bd-like_sf"/>
</dbReference>
<dbReference type="EMBL" id="JAKMXF010000310">
    <property type="protein sequence ID" value="KAI6650556.1"/>
    <property type="molecule type" value="Genomic_DNA"/>
</dbReference>
<keyword evidence="1" id="KW-0175">Coiled coil</keyword>
<evidence type="ECO:0000313" key="4">
    <source>
        <dbReference type="EMBL" id="KAI6650556.1"/>
    </source>
</evidence>
<dbReference type="Proteomes" id="UP001165289">
    <property type="component" value="Unassembled WGS sequence"/>
</dbReference>
<evidence type="ECO:0000313" key="5">
    <source>
        <dbReference type="Proteomes" id="UP001165289"/>
    </source>
</evidence>
<feature type="transmembrane region" description="Helical" evidence="2">
    <location>
        <begin position="18"/>
        <end position="40"/>
    </location>
</feature>
<protein>
    <recommendedName>
        <fullName evidence="3">F5/8 type C domain-containing protein</fullName>
    </recommendedName>
</protein>
<dbReference type="Pfam" id="PF00754">
    <property type="entry name" value="F5_F8_type_C"/>
    <property type="match status" value="1"/>
</dbReference>
<evidence type="ECO:0000256" key="1">
    <source>
        <dbReference type="SAM" id="Coils"/>
    </source>
</evidence>
<comment type="caution">
    <text evidence="4">The sequence shown here is derived from an EMBL/GenBank/DDBJ whole genome shotgun (WGS) entry which is preliminary data.</text>
</comment>
<keyword evidence="2" id="KW-0812">Transmembrane</keyword>
<keyword evidence="2" id="KW-0472">Membrane</keyword>
<sequence length="253" mass="29101">MNDLLPVFKRVKLQINRLYISIMGGNIFHIFALSLLLTIISVTECRILSEIPAITPVRNDNTRINVGVQPAEDYVALIVNEKVRLIQNELYTANEQLSNAKDELVKKDNELKLLKADLQDRVTMEARLKYAIANATISGDGWTCNTPNPMIYPTGDRYCWIPSGNWVNFDLKEKFTINLIRFRLYDQDARVYTYNLHVSSDYRNWISIAEGATGQSAQEYLLKKALQIRYIKMEGRNTLNAQLHLNTLTVDWV</sequence>
<keyword evidence="5" id="KW-1185">Reference proteome</keyword>
<dbReference type="InterPro" id="IPR000421">
    <property type="entry name" value="FA58C"/>
</dbReference>
<reference evidence="4 5" key="1">
    <citation type="journal article" date="2023" name="BMC Biol.">
        <title>The compact genome of the sponge Oopsacas minuta (Hexactinellida) is lacking key metazoan core genes.</title>
        <authorList>
            <person name="Santini S."/>
            <person name="Schenkelaars Q."/>
            <person name="Jourda C."/>
            <person name="Duchesne M."/>
            <person name="Belahbib H."/>
            <person name="Rocher C."/>
            <person name="Selva M."/>
            <person name="Riesgo A."/>
            <person name="Vervoort M."/>
            <person name="Leys S.P."/>
            <person name="Kodjabachian L."/>
            <person name="Le Bivic A."/>
            <person name="Borchiellini C."/>
            <person name="Claverie J.M."/>
            <person name="Renard E."/>
        </authorList>
    </citation>
    <scope>NUCLEOTIDE SEQUENCE [LARGE SCALE GENOMIC DNA]</scope>
    <source>
        <strain evidence="4">SPO-2</strain>
    </source>
</reference>
<accession>A0AAV7JNZ7</accession>
<feature type="domain" description="F5/8 type C" evidence="3">
    <location>
        <begin position="164"/>
        <end position="237"/>
    </location>
</feature>
<dbReference type="AlphaFoldDB" id="A0AAV7JNZ7"/>
<name>A0AAV7JNZ7_9METZ</name>
<dbReference type="SUPFAM" id="SSF49785">
    <property type="entry name" value="Galactose-binding domain-like"/>
    <property type="match status" value="1"/>
</dbReference>
<proteinExistence type="predicted"/>
<dbReference type="Gene3D" id="2.60.120.260">
    <property type="entry name" value="Galactose-binding domain-like"/>
    <property type="match status" value="1"/>
</dbReference>
<feature type="coiled-coil region" evidence="1">
    <location>
        <begin position="83"/>
        <end position="117"/>
    </location>
</feature>